<keyword evidence="3" id="KW-1185">Reference proteome</keyword>
<proteinExistence type="predicted"/>
<reference evidence="2" key="2">
    <citation type="submission" date="2022-10" db="EMBL/GenBank/DDBJ databases">
        <authorList>
            <consortium name="ENA_rothamsted_submissions"/>
            <consortium name="culmorum"/>
            <person name="King R."/>
        </authorList>
    </citation>
    <scope>NUCLEOTIDE SEQUENCE</scope>
</reference>
<gene>
    <name evidence="2" type="ORF">CHIRRI_LOCUS8267</name>
</gene>
<dbReference type="EMBL" id="OU895878">
    <property type="protein sequence ID" value="CAG9805395.1"/>
    <property type="molecule type" value="Genomic_DNA"/>
</dbReference>
<name>A0A9N9WTG5_9DIPT</name>
<feature type="region of interest" description="Disordered" evidence="1">
    <location>
        <begin position="1"/>
        <end position="55"/>
    </location>
</feature>
<feature type="compositionally biased region" description="Low complexity" evidence="1">
    <location>
        <begin position="20"/>
        <end position="34"/>
    </location>
</feature>
<organism evidence="2 3">
    <name type="scientific">Chironomus riparius</name>
    <dbReference type="NCBI Taxonomy" id="315576"/>
    <lineage>
        <taxon>Eukaryota</taxon>
        <taxon>Metazoa</taxon>
        <taxon>Ecdysozoa</taxon>
        <taxon>Arthropoda</taxon>
        <taxon>Hexapoda</taxon>
        <taxon>Insecta</taxon>
        <taxon>Pterygota</taxon>
        <taxon>Neoptera</taxon>
        <taxon>Endopterygota</taxon>
        <taxon>Diptera</taxon>
        <taxon>Nematocera</taxon>
        <taxon>Chironomoidea</taxon>
        <taxon>Chironomidae</taxon>
        <taxon>Chironominae</taxon>
        <taxon>Chironomus</taxon>
    </lineage>
</organism>
<accession>A0A9N9WTG5</accession>
<protein>
    <submittedName>
        <fullName evidence="2">Uncharacterized protein</fullName>
    </submittedName>
</protein>
<evidence type="ECO:0000256" key="1">
    <source>
        <dbReference type="SAM" id="MobiDB-lite"/>
    </source>
</evidence>
<evidence type="ECO:0000313" key="3">
    <source>
        <dbReference type="Proteomes" id="UP001153620"/>
    </source>
</evidence>
<dbReference type="Proteomes" id="UP001153620">
    <property type="component" value="Chromosome 2"/>
</dbReference>
<reference evidence="2" key="1">
    <citation type="submission" date="2022-01" db="EMBL/GenBank/DDBJ databases">
        <authorList>
            <person name="King R."/>
        </authorList>
    </citation>
    <scope>NUCLEOTIDE SEQUENCE</scope>
</reference>
<feature type="compositionally biased region" description="Low complexity" evidence="1">
    <location>
        <begin position="104"/>
        <end position="120"/>
    </location>
</feature>
<feature type="region of interest" description="Disordered" evidence="1">
    <location>
        <begin position="82"/>
        <end position="120"/>
    </location>
</feature>
<evidence type="ECO:0000313" key="2">
    <source>
        <dbReference type="EMBL" id="CAG9805395.1"/>
    </source>
</evidence>
<dbReference type="OrthoDB" id="7782356at2759"/>
<dbReference type="AlphaFoldDB" id="A0A9N9WTG5"/>
<sequence length="210" mass="23432">MAVPFNIPDEEEVANSEILRNSQTSNSQPSSPTRPMSIPIRSDNSPQSSPLPSPVDNEMLVQAFYEALCRCSQELPNFHISPPASPSSPFNQGHFIFPPISENFQSPSPSTSVFSSPRSSFRINQTTRRRLDSYGNHSQYSHFSEDSGIAFENDTTNCEQIHQIEEEILSEVLQSKKKSSNKKKPKDANKSSKITNLVISALQFVIDTLK</sequence>